<dbReference type="EMBL" id="MK072385">
    <property type="protein sequence ID" value="AYV82911.1"/>
    <property type="molecule type" value="Genomic_DNA"/>
</dbReference>
<reference evidence="1" key="1">
    <citation type="submission" date="2018-10" db="EMBL/GenBank/DDBJ databases">
        <title>Hidden diversity of soil giant viruses.</title>
        <authorList>
            <person name="Schulz F."/>
            <person name="Alteio L."/>
            <person name="Goudeau D."/>
            <person name="Ryan E.M."/>
            <person name="Malmstrom R.R."/>
            <person name="Blanchard J."/>
            <person name="Woyke T."/>
        </authorList>
    </citation>
    <scope>NUCLEOTIDE SEQUENCE</scope>
    <source>
        <strain evidence="1">HYV1</strain>
    </source>
</reference>
<protein>
    <submittedName>
        <fullName evidence="1">Uncharacterized protein</fullName>
    </submittedName>
</protein>
<evidence type="ECO:0000313" key="1">
    <source>
        <dbReference type="EMBL" id="AYV82911.1"/>
    </source>
</evidence>
<gene>
    <name evidence="1" type="ORF">Hyperionvirus3_57</name>
</gene>
<proteinExistence type="predicted"/>
<accession>A0A3G5A9P7</accession>
<organism evidence="1">
    <name type="scientific">Hyperionvirus sp</name>
    <dbReference type="NCBI Taxonomy" id="2487770"/>
    <lineage>
        <taxon>Viruses</taxon>
        <taxon>Varidnaviria</taxon>
        <taxon>Bamfordvirae</taxon>
        <taxon>Nucleocytoviricota</taxon>
        <taxon>Megaviricetes</taxon>
        <taxon>Imitervirales</taxon>
        <taxon>Mimiviridae</taxon>
        <taxon>Klosneuvirinae</taxon>
    </lineage>
</organism>
<name>A0A3G5A9P7_9VIRU</name>
<sequence>MSLYYCLSRDSNRKQEIRKLRHTILEKFLIDLCGKDNFIRSYFRTDYDRGYEYWIQTKYGVIHFELNKYDKELCWDKNGERMTAVPGQDRVKVAGYSKNGYLIGLPADIPEKVRKYFLQQLRATKLTETLVSNFYSGTYPCHI</sequence>